<feature type="signal peptide" evidence="8">
    <location>
        <begin position="1"/>
        <end position="29"/>
    </location>
</feature>
<dbReference type="EMBL" id="SNZR01000011">
    <property type="protein sequence ID" value="TDR93416.1"/>
    <property type="molecule type" value="Genomic_DNA"/>
</dbReference>
<dbReference type="AlphaFoldDB" id="A0A4R7C949"/>
<keyword evidence="10" id="KW-1185">Reference proteome</keyword>
<keyword evidence="7" id="KW-0998">Cell outer membrane</keyword>
<keyword evidence="6" id="KW-0472">Membrane</keyword>
<comment type="caution">
    <text evidence="9">The sequence shown here is derived from an EMBL/GenBank/DDBJ whole genome shotgun (WGS) entry which is preliminary data.</text>
</comment>
<dbReference type="Proteomes" id="UP000295122">
    <property type="component" value="Unassembled WGS sequence"/>
</dbReference>
<organism evidence="9 10">
    <name type="scientific">Enterovirga rhinocerotis</name>
    <dbReference type="NCBI Taxonomy" id="1339210"/>
    <lineage>
        <taxon>Bacteria</taxon>
        <taxon>Pseudomonadati</taxon>
        <taxon>Pseudomonadota</taxon>
        <taxon>Alphaproteobacteria</taxon>
        <taxon>Hyphomicrobiales</taxon>
        <taxon>Methylobacteriaceae</taxon>
        <taxon>Enterovirga</taxon>
    </lineage>
</organism>
<dbReference type="OrthoDB" id="19849at2"/>
<evidence type="ECO:0000256" key="4">
    <source>
        <dbReference type="ARBA" id="ARBA00022692"/>
    </source>
</evidence>
<evidence type="ECO:0000256" key="1">
    <source>
        <dbReference type="ARBA" id="ARBA00004571"/>
    </source>
</evidence>
<comment type="subcellular location">
    <subcellularLocation>
        <location evidence="1">Cell outer membrane</location>
        <topology evidence="1">Multi-pass membrane protein</topology>
    </subcellularLocation>
</comment>
<keyword evidence="4" id="KW-0812">Transmembrane</keyword>
<evidence type="ECO:0000256" key="6">
    <source>
        <dbReference type="ARBA" id="ARBA00023136"/>
    </source>
</evidence>
<dbReference type="Gene3D" id="2.40.160.60">
    <property type="entry name" value="Outer membrane protein transport protein (OMPP1/FadL/TodX)"/>
    <property type="match status" value="1"/>
</dbReference>
<dbReference type="InterPro" id="IPR005017">
    <property type="entry name" value="OMPP1/FadL/TodX"/>
</dbReference>
<dbReference type="Pfam" id="PF03349">
    <property type="entry name" value="Toluene_X"/>
    <property type="match status" value="1"/>
</dbReference>
<evidence type="ECO:0000313" key="9">
    <source>
        <dbReference type="EMBL" id="TDR93416.1"/>
    </source>
</evidence>
<feature type="chain" id="PRO_5020396456" evidence="8">
    <location>
        <begin position="30"/>
        <end position="433"/>
    </location>
</feature>
<evidence type="ECO:0000256" key="5">
    <source>
        <dbReference type="ARBA" id="ARBA00022729"/>
    </source>
</evidence>
<keyword evidence="3" id="KW-1134">Transmembrane beta strand</keyword>
<evidence type="ECO:0000256" key="3">
    <source>
        <dbReference type="ARBA" id="ARBA00022452"/>
    </source>
</evidence>
<dbReference type="RefSeq" id="WP_133768422.1">
    <property type="nucleotide sequence ID" value="NZ_SNZR01000011.1"/>
</dbReference>
<accession>A0A4R7C949</accession>
<proteinExistence type="inferred from homology"/>
<name>A0A4R7C949_9HYPH</name>
<dbReference type="GO" id="GO:0009279">
    <property type="term" value="C:cell outer membrane"/>
    <property type="evidence" value="ECO:0007669"/>
    <property type="project" value="UniProtKB-SubCell"/>
</dbReference>
<comment type="similarity">
    <text evidence="2">Belongs to the OmpP1/FadL family.</text>
</comment>
<sequence length="433" mass="45894">MAKQRLLKELTRIAISSVALLGAVGAAHAGAFGLRTQSTTALGGAFAGNASGMPGISSMFWNPATVTMNPGYTSEYNFTYVVPDVSVTPVSPTPGAALQFGGSGNIGQEAFIPASYNAYQVNDMVWVGLSTGSAFGSITKPEPVWAGQVYGRSSRVISLGATPILGLKLNDYVSVGFGPTIQYLKVRLNSAIGLGPSAPTAILEGDAWGVGFTAGVTVTPFAGTTLGLGFRSSTQHDLEGTFRTGPLVRAAKVTLNTPEQLTFGITQQITQDFKLSAGVEWMNWSRLNIPGVTNAATGIPMVGVPLRYKDGWIYSIGGEYQVTSQWAVRAGVAYEQSPIDNSNRSVRLPDTDRIYASIGASYDWNERIRISATYSHVFGIGDNAIRIAPGNPQYQGLPFYADTKASVDIVSASVRIKWDDPKVAQAAPIVARY</sequence>
<dbReference type="GO" id="GO:0015483">
    <property type="term" value="F:long-chain fatty acid transporting porin activity"/>
    <property type="evidence" value="ECO:0007669"/>
    <property type="project" value="TreeGrafter"/>
</dbReference>
<protein>
    <submittedName>
        <fullName evidence="9">Long-chain fatty acid transport protein</fullName>
    </submittedName>
</protein>
<evidence type="ECO:0000256" key="8">
    <source>
        <dbReference type="SAM" id="SignalP"/>
    </source>
</evidence>
<evidence type="ECO:0000313" key="10">
    <source>
        <dbReference type="Proteomes" id="UP000295122"/>
    </source>
</evidence>
<dbReference type="PANTHER" id="PTHR35093">
    <property type="entry name" value="OUTER MEMBRANE PROTEIN NMB0088-RELATED"/>
    <property type="match status" value="1"/>
</dbReference>
<gene>
    <name evidence="9" type="ORF">EV668_0677</name>
</gene>
<dbReference type="PANTHER" id="PTHR35093:SF8">
    <property type="entry name" value="OUTER MEMBRANE PROTEIN NMB0088-RELATED"/>
    <property type="match status" value="1"/>
</dbReference>
<reference evidence="9 10" key="1">
    <citation type="submission" date="2019-03" db="EMBL/GenBank/DDBJ databases">
        <title>Genomic Encyclopedia of Type Strains, Phase IV (KMG-IV): sequencing the most valuable type-strain genomes for metagenomic binning, comparative biology and taxonomic classification.</title>
        <authorList>
            <person name="Goeker M."/>
        </authorList>
    </citation>
    <scope>NUCLEOTIDE SEQUENCE [LARGE SCALE GENOMIC DNA]</scope>
    <source>
        <strain evidence="9 10">DSM 25903</strain>
    </source>
</reference>
<evidence type="ECO:0000256" key="2">
    <source>
        <dbReference type="ARBA" id="ARBA00008163"/>
    </source>
</evidence>
<dbReference type="SUPFAM" id="SSF56935">
    <property type="entry name" value="Porins"/>
    <property type="match status" value="1"/>
</dbReference>
<keyword evidence="5 8" id="KW-0732">Signal</keyword>
<evidence type="ECO:0000256" key="7">
    <source>
        <dbReference type="ARBA" id="ARBA00023237"/>
    </source>
</evidence>